<reference evidence="1" key="1">
    <citation type="submission" date="2020-11" db="EMBL/GenBank/DDBJ databases">
        <title>Azospira inquinata sp. nov.</title>
        <authorList>
            <person name="Moe W.M."/>
            <person name="Mikes M.C."/>
        </authorList>
    </citation>
    <scope>NUCLEOTIDE SEQUENCE</scope>
    <source>
        <strain evidence="1">Azo-3</strain>
    </source>
</reference>
<accession>A0A975SMP6</accession>
<dbReference type="EMBL" id="CP064782">
    <property type="protein sequence ID" value="QWT49103.1"/>
    <property type="molecule type" value="Genomic_DNA"/>
</dbReference>
<evidence type="ECO:0000313" key="1">
    <source>
        <dbReference type="EMBL" id="QWT49103.1"/>
    </source>
</evidence>
<name>A0A975SMP6_9RHOO</name>
<dbReference type="AlphaFoldDB" id="A0A975SMP6"/>
<dbReference type="KEGG" id="aiq:Azoinq_00310"/>
<dbReference type="Proteomes" id="UP000683428">
    <property type="component" value="Chromosome"/>
</dbReference>
<gene>
    <name evidence="1" type="ORF">Azoinq_00310</name>
</gene>
<proteinExistence type="predicted"/>
<dbReference type="RefSeq" id="WP_216128020.1">
    <property type="nucleotide sequence ID" value="NZ_CP064782.1"/>
</dbReference>
<organism evidence="1 2">
    <name type="scientific">Azospira inquinata</name>
    <dbReference type="NCBI Taxonomy" id="2785627"/>
    <lineage>
        <taxon>Bacteria</taxon>
        <taxon>Pseudomonadati</taxon>
        <taxon>Pseudomonadota</taxon>
        <taxon>Betaproteobacteria</taxon>
        <taxon>Rhodocyclales</taxon>
        <taxon>Rhodocyclaceae</taxon>
        <taxon>Azospira</taxon>
    </lineage>
</organism>
<keyword evidence="2" id="KW-1185">Reference proteome</keyword>
<sequence>MDSHSPLRIAITTNNLLQVDTSFAGAKQIVFYRVGADTAEFEDCAQFKGVKKGPGGGQGKNGGCCGMGGGESSNPPQIMDKVHALAGSSVLFTLGLSDPQAVSVQEEGVFPVKMENTRSIDEVITRLQEMLQGNPPLWLRRALLRAQGQEGAATREEPVAA</sequence>
<protein>
    <submittedName>
        <fullName evidence="1">Nitrogen fixation protein</fullName>
    </submittedName>
</protein>
<evidence type="ECO:0000313" key="2">
    <source>
        <dbReference type="Proteomes" id="UP000683428"/>
    </source>
</evidence>